<protein>
    <recommendedName>
        <fullName evidence="6">Thioredoxin</fullName>
    </recommendedName>
</protein>
<keyword evidence="2" id="KW-0813">Transport</keyword>
<evidence type="ECO:0000256" key="3">
    <source>
        <dbReference type="ARBA" id="ARBA00022982"/>
    </source>
</evidence>
<sequence length="116" mass="13347">MLDTIDDSSFDREVLQTPGLVLVNFWAPWCGLCRLIDPLLNKLRSDWGESIKLVNVNADSNLRLANSYRLTTLPTVILFQDGKPIFRLDRFEGKEEFLRHLNRAVNQVELSRSLTS</sequence>
<organism evidence="8 9">
    <name type="scientific">Limnothrix redekei LRLZ20PSL1</name>
    <dbReference type="NCBI Taxonomy" id="3112953"/>
    <lineage>
        <taxon>Bacteria</taxon>
        <taxon>Bacillati</taxon>
        <taxon>Cyanobacteriota</taxon>
        <taxon>Cyanophyceae</taxon>
        <taxon>Pseudanabaenales</taxon>
        <taxon>Pseudanabaenaceae</taxon>
        <taxon>Limnothrix</taxon>
    </lineage>
</organism>
<evidence type="ECO:0000256" key="2">
    <source>
        <dbReference type="ARBA" id="ARBA00022448"/>
    </source>
</evidence>
<dbReference type="PROSITE" id="PS51352">
    <property type="entry name" value="THIOREDOXIN_2"/>
    <property type="match status" value="1"/>
</dbReference>
<dbReference type="SUPFAM" id="SSF52833">
    <property type="entry name" value="Thioredoxin-like"/>
    <property type="match status" value="1"/>
</dbReference>
<evidence type="ECO:0000256" key="5">
    <source>
        <dbReference type="ARBA" id="ARBA00023284"/>
    </source>
</evidence>
<name>A0ABW7CBV0_9CYAN</name>
<accession>A0ABW7CBV0</accession>
<evidence type="ECO:0000256" key="4">
    <source>
        <dbReference type="ARBA" id="ARBA00023157"/>
    </source>
</evidence>
<evidence type="ECO:0000256" key="6">
    <source>
        <dbReference type="PIRNR" id="PIRNR000077"/>
    </source>
</evidence>
<dbReference type="Gene3D" id="3.40.30.10">
    <property type="entry name" value="Glutaredoxin"/>
    <property type="match status" value="1"/>
</dbReference>
<dbReference type="InterPro" id="IPR005746">
    <property type="entry name" value="Thioredoxin"/>
</dbReference>
<keyword evidence="3" id="KW-0249">Electron transport</keyword>
<evidence type="ECO:0000259" key="7">
    <source>
        <dbReference type="PROSITE" id="PS51352"/>
    </source>
</evidence>
<keyword evidence="9" id="KW-1185">Reference proteome</keyword>
<feature type="domain" description="Thioredoxin" evidence="7">
    <location>
        <begin position="1"/>
        <end position="106"/>
    </location>
</feature>
<dbReference type="Proteomes" id="UP001604335">
    <property type="component" value="Unassembled WGS sequence"/>
</dbReference>
<keyword evidence="4" id="KW-1015">Disulfide bond</keyword>
<comment type="caution">
    <text evidence="8">The sequence shown here is derived from an EMBL/GenBank/DDBJ whole genome shotgun (WGS) entry which is preliminary data.</text>
</comment>
<reference evidence="9" key="1">
    <citation type="journal article" date="2024" name="Algal Res.">
        <title>Biochemical, toxicological and genomic investigation of a high-biomass producing Limnothrix strain isolated from Italian shallow drinking water reservoir.</title>
        <authorList>
            <person name="Simonazzi M."/>
            <person name="Shishido T.K."/>
            <person name="Delbaje E."/>
            <person name="Wahlsten M."/>
            <person name="Fewer D.P."/>
            <person name="Sivonen K."/>
            <person name="Pezzolesi L."/>
            <person name="Pistocchi R."/>
        </authorList>
    </citation>
    <scope>NUCLEOTIDE SEQUENCE [LARGE SCALE GENOMIC DNA]</scope>
    <source>
        <strain evidence="9">LRLZ20PSL1</strain>
    </source>
</reference>
<dbReference type="InterPro" id="IPR036249">
    <property type="entry name" value="Thioredoxin-like_sf"/>
</dbReference>
<dbReference type="EMBL" id="JAZAQF010000078">
    <property type="protein sequence ID" value="MFG3818617.1"/>
    <property type="molecule type" value="Genomic_DNA"/>
</dbReference>
<dbReference type="RefSeq" id="WP_393014058.1">
    <property type="nucleotide sequence ID" value="NZ_JAZAQF010000078.1"/>
</dbReference>
<keyword evidence="5" id="KW-0676">Redox-active center</keyword>
<dbReference type="InterPro" id="IPR013766">
    <property type="entry name" value="Thioredoxin_domain"/>
</dbReference>
<dbReference type="PANTHER" id="PTHR45663">
    <property type="entry name" value="GEO12009P1"/>
    <property type="match status" value="1"/>
</dbReference>
<dbReference type="PANTHER" id="PTHR45663:SF11">
    <property type="entry name" value="GEO12009P1"/>
    <property type="match status" value="1"/>
</dbReference>
<comment type="similarity">
    <text evidence="1 6">Belongs to the thioredoxin family.</text>
</comment>
<gene>
    <name evidence="8" type="ORF">VPK24_13280</name>
</gene>
<evidence type="ECO:0000256" key="1">
    <source>
        <dbReference type="ARBA" id="ARBA00008987"/>
    </source>
</evidence>
<dbReference type="Pfam" id="PF00085">
    <property type="entry name" value="Thioredoxin"/>
    <property type="match status" value="1"/>
</dbReference>
<dbReference type="PIRSF" id="PIRSF000077">
    <property type="entry name" value="Thioredoxin"/>
    <property type="match status" value="1"/>
</dbReference>
<evidence type="ECO:0000313" key="9">
    <source>
        <dbReference type="Proteomes" id="UP001604335"/>
    </source>
</evidence>
<dbReference type="PRINTS" id="PR00421">
    <property type="entry name" value="THIOREDOXIN"/>
</dbReference>
<evidence type="ECO:0000313" key="8">
    <source>
        <dbReference type="EMBL" id="MFG3818617.1"/>
    </source>
</evidence>
<proteinExistence type="inferred from homology"/>
<dbReference type="CDD" id="cd02947">
    <property type="entry name" value="TRX_family"/>
    <property type="match status" value="1"/>
</dbReference>